<dbReference type="EMBL" id="JAAGAA010000001">
    <property type="protein sequence ID" value="NDV11462.1"/>
    <property type="molecule type" value="Genomic_DNA"/>
</dbReference>
<protein>
    <submittedName>
        <fullName evidence="3">Cysteine hydrolase</fullName>
    </submittedName>
</protein>
<dbReference type="Pfam" id="PF00857">
    <property type="entry name" value="Isochorismatase"/>
    <property type="match status" value="1"/>
</dbReference>
<keyword evidence="1 3" id="KW-0378">Hydrolase</keyword>
<dbReference type="PANTHER" id="PTHR43540">
    <property type="entry name" value="PEROXYUREIDOACRYLATE/UREIDOACRYLATE AMIDOHYDROLASE-RELATED"/>
    <property type="match status" value="1"/>
</dbReference>
<dbReference type="InterPro" id="IPR000868">
    <property type="entry name" value="Isochorismatase-like_dom"/>
</dbReference>
<reference evidence="3 4" key="1">
    <citation type="submission" date="2020-02" db="EMBL/GenBank/DDBJ databases">
        <authorList>
            <person name="Yang Z."/>
        </authorList>
    </citation>
    <scope>NUCLEOTIDE SEQUENCE [LARGE SCALE GENOMIC DNA]</scope>
    <source>
        <strain evidence="3 4">HX-7-9</strain>
    </source>
</reference>
<evidence type="ECO:0000313" key="4">
    <source>
        <dbReference type="Proteomes" id="UP000482578"/>
    </source>
</evidence>
<accession>A0A6B2KMM3</accession>
<proteinExistence type="predicted"/>
<dbReference type="SUPFAM" id="SSF52499">
    <property type="entry name" value="Isochorismatase-like hydrolases"/>
    <property type="match status" value="1"/>
</dbReference>
<feature type="domain" description="Isochorismatase-like" evidence="2">
    <location>
        <begin position="7"/>
        <end position="145"/>
    </location>
</feature>
<dbReference type="RefSeq" id="WP_163314755.1">
    <property type="nucleotide sequence ID" value="NZ_JAAGAA010000001.1"/>
</dbReference>
<dbReference type="AlphaFoldDB" id="A0A6B2KMM3"/>
<dbReference type="PANTHER" id="PTHR43540:SF14">
    <property type="entry name" value="ISOCHORISMATASE"/>
    <property type="match status" value="1"/>
</dbReference>
<dbReference type="InterPro" id="IPR050272">
    <property type="entry name" value="Isochorismatase-like_hydrls"/>
</dbReference>
<sequence length="182" mass="18934">MPNPSRAALLVIDVQQGLIDGPPLVTRAASLISTINAAISLARKRAMPVIFVQHDGAAGSPLAPGSDTWQLHGALAREDSDTVISKTAADAFCRTSLKATLESLGVSDLWIAGYASDFCVDSTVRSAAMQGYAVTVIADAHAGKDRPHIGGDTLIGHCNWVWANLDTPGAPVRVLPLAELAA</sequence>
<organism evidence="3 4">
    <name type="scientific">Crenobacter caeni</name>
    <dbReference type="NCBI Taxonomy" id="2705474"/>
    <lineage>
        <taxon>Bacteria</taxon>
        <taxon>Pseudomonadati</taxon>
        <taxon>Pseudomonadota</taxon>
        <taxon>Betaproteobacteria</taxon>
        <taxon>Neisseriales</taxon>
        <taxon>Neisseriaceae</taxon>
        <taxon>Crenobacter</taxon>
    </lineage>
</organism>
<dbReference type="InterPro" id="IPR036380">
    <property type="entry name" value="Isochorismatase-like_sf"/>
</dbReference>
<evidence type="ECO:0000313" key="3">
    <source>
        <dbReference type="EMBL" id="NDV11462.1"/>
    </source>
</evidence>
<gene>
    <name evidence="3" type="ORF">GZH52_01405</name>
</gene>
<name>A0A6B2KMM3_9NEIS</name>
<evidence type="ECO:0000256" key="1">
    <source>
        <dbReference type="ARBA" id="ARBA00022801"/>
    </source>
</evidence>
<dbReference type="GO" id="GO:0016787">
    <property type="term" value="F:hydrolase activity"/>
    <property type="evidence" value="ECO:0007669"/>
    <property type="project" value="UniProtKB-KW"/>
</dbReference>
<dbReference type="Gene3D" id="3.40.50.850">
    <property type="entry name" value="Isochorismatase-like"/>
    <property type="match status" value="1"/>
</dbReference>
<dbReference type="Proteomes" id="UP000482578">
    <property type="component" value="Unassembled WGS sequence"/>
</dbReference>
<comment type="caution">
    <text evidence="3">The sequence shown here is derived from an EMBL/GenBank/DDBJ whole genome shotgun (WGS) entry which is preliminary data.</text>
</comment>
<evidence type="ECO:0000259" key="2">
    <source>
        <dbReference type="Pfam" id="PF00857"/>
    </source>
</evidence>
<dbReference type="CDD" id="cd01014">
    <property type="entry name" value="nicotinamidase_related"/>
    <property type="match status" value="1"/>
</dbReference>
<keyword evidence="4" id="KW-1185">Reference proteome</keyword>